<gene>
    <name evidence="2" type="ORF">LPLAT_LOCUS6324</name>
</gene>
<dbReference type="AlphaFoldDB" id="A0AAV2NKC8"/>
<accession>A0AAV2NKC8</accession>
<proteinExistence type="predicted"/>
<name>A0AAV2NKC8_9HYME</name>
<evidence type="ECO:0000256" key="1">
    <source>
        <dbReference type="SAM" id="MobiDB-lite"/>
    </source>
</evidence>
<keyword evidence="3" id="KW-1185">Reference proteome</keyword>
<dbReference type="Proteomes" id="UP001497644">
    <property type="component" value="Chromosome 2"/>
</dbReference>
<feature type="region of interest" description="Disordered" evidence="1">
    <location>
        <begin position="45"/>
        <end position="78"/>
    </location>
</feature>
<sequence length="127" mass="14563">MEEEEVKDGADEMQLTTCLLQCHLSCNCRRENVVIIVVVVDDGTDDRRRPRQGSTLFEKTKHRNTAVRSQVPQSVISGLQRRRRQRPTVFARSRRQACSVFAITNCRTQRAEKICRGCHSFSGDIAR</sequence>
<protein>
    <submittedName>
        <fullName evidence="2">Uncharacterized protein</fullName>
    </submittedName>
</protein>
<reference evidence="2" key="1">
    <citation type="submission" date="2024-04" db="EMBL/GenBank/DDBJ databases">
        <authorList>
            <consortium name="Molecular Ecology Group"/>
        </authorList>
    </citation>
    <scope>NUCLEOTIDE SEQUENCE</scope>
</reference>
<evidence type="ECO:0000313" key="3">
    <source>
        <dbReference type="Proteomes" id="UP001497644"/>
    </source>
</evidence>
<organism evidence="2 3">
    <name type="scientific">Lasius platythorax</name>
    <dbReference type="NCBI Taxonomy" id="488582"/>
    <lineage>
        <taxon>Eukaryota</taxon>
        <taxon>Metazoa</taxon>
        <taxon>Ecdysozoa</taxon>
        <taxon>Arthropoda</taxon>
        <taxon>Hexapoda</taxon>
        <taxon>Insecta</taxon>
        <taxon>Pterygota</taxon>
        <taxon>Neoptera</taxon>
        <taxon>Endopterygota</taxon>
        <taxon>Hymenoptera</taxon>
        <taxon>Apocrita</taxon>
        <taxon>Aculeata</taxon>
        <taxon>Formicoidea</taxon>
        <taxon>Formicidae</taxon>
        <taxon>Formicinae</taxon>
        <taxon>Lasius</taxon>
        <taxon>Lasius</taxon>
    </lineage>
</organism>
<evidence type="ECO:0000313" key="2">
    <source>
        <dbReference type="EMBL" id="CAL1680269.1"/>
    </source>
</evidence>
<dbReference type="EMBL" id="OZ034825">
    <property type="protein sequence ID" value="CAL1680269.1"/>
    <property type="molecule type" value="Genomic_DNA"/>
</dbReference>
<feature type="compositionally biased region" description="Polar residues" evidence="1">
    <location>
        <begin position="66"/>
        <end position="77"/>
    </location>
</feature>